<gene>
    <name evidence="1" type="ORF">GCM10008938_36630</name>
</gene>
<sequence>MRLFRITEDGQVTVVRAKDPIQAISHYATTHGWQVPEGTVRVLKPGVWQLFGGEIEVLEVQEQPVS</sequence>
<evidence type="ECO:0000313" key="2">
    <source>
        <dbReference type="Proteomes" id="UP000632222"/>
    </source>
</evidence>
<reference evidence="2" key="1">
    <citation type="journal article" date="2019" name="Int. J. Syst. Evol. Microbiol.">
        <title>The Global Catalogue of Microorganisms (GCM) 10K type strain sequencing project: providing services to taxonomists for standard genome sequencing and annotation.</title>
        <authorList>
            <consortium name="The Broad Institute Genomics Platform"/>
            <consortium name="The Broad Institute Genome Sequencing Center for Infectious Disease"/>
            <person name="Wu L."/>
            <person name="Ma J."/>
        </authorList>
    </citation>
    <scope>NUCLEOTIDE SEQUENCE [LARGE SCALE GENOMIC DNA]</scope>
    <source>
        <strain evidence="2">JCM 14370</strain>
    </source>
</reference>
<evidence type="ECO:0000313" key="1">
    <source>
        <dbReference type="EMBL" id="GGJ47279.1"/>
    </source>
</evidence>
<comment type="caution">
    <text evidence="1">The sequence shown here is derived from an EMBL/GenBank/DDBJ whole genome shotgun (WGS) entry which is preliminary data.</text>
</comment>
<dbReference type="Proteomes" id="UP000632222">
    <property type="component" value="Unassembled WGS sequence"/>
</dbReference>
<protein>
    <recommendedName>
        <fullName evidence="3">Phage protein</fullName>
    </recommendedName>
</protein>
<keyword evidence="2" id="KW-1185">Reference proteome</keyword>
<proteinExistence type="predicted"/>
<name>A0ABQ2D7D5_9DEIO</name>
<organism evidence="1 2">
    <name type="scientific">Deinococcus roseus</name>
    <dbReference type="NCBI Taxonomy" id="392414"/>
    <lineage>
        <taxon>Bacteria</taxon>
        <taxon>Thermotogati</taxon>
        <taxon>Deinococcota</taxon>
        <taxon>Deinococci</taxon>
        <taxon>Deinococcales</taxon>
        <taxon>Deinococcaceae</taxon>
        <taxon>Deinococcus</taxon>
    </lineage>
</organism>
<dbReference type="EMBL" id="BMOD01000017">
    <property type="protein sequence ID" value="GGJ47279.1"/>
    <property type="molecule type" value="Genomic_DNA"/>
</dbReference>
<accession>A0ABQ2D7D5</accession>
<dbReference type="RefSeq" id="WP_189005123.1">
    <property type="nucleotide sequence ID" value="NZ_BMOD01000017.1"/>
</dbReference>
<evidence type="ECO:0008006" key="3">
    <source>
        <dbReference type="Google" id="ProtNLM"/>
    </source>
</evidence>